<keyword evidence="3" id="KW-1185">Reference proteome</keyword>
<dbReference type="EMBL" id="BAAABX010000056">
    <property type="protein sequence ID" value="GAA0424346.1"/>
    <property type="molecule type" value="Genomic_DNA"/>
</dbReference>
<dbReference type="InterPro" id="IPR037523">
    <property type="entry name" value="VOC_core"/>
</dbReference>
<accession>A0ABN0Z073</accession>
<feature type="domain" description="VOC" evidence="1">
    <location>
        <begin position="12"/>
        <end position="135"/>
    </location>
</feature>
<protein>
    <submittedName>
        <fullName evidence="2">VOC family protein</fullName>
    </submittedName>
</protein>
<name>A0ABN0Z073_9ACTN</name>
<evidence type="ECO:0000259" key="1">
    <source>
        <dbReference type="PROSITE" id="PS51819"/>
    </source>
</evidence>
<dbReference type="InterPro" id="IPR058998">
    <property type="entry name" value="YycE-like_N"/>
</dbReference>
<gene>
    <name evidence="2" type="ORF">GCM10010357_52280</name>
</gene>
<reference evidence="2 3" key="1">
    <citation type="journal article" date="2019" name="Int. J. Syst. Evol. Microbiol.">
        <title>The Global Catalogue of Microorganisms (GCM) 10K type strain sequencing project: providing services to taxonomists for standard genome sequencing and annotation.</title>
        <authorList>
            <consortium name="The Broad Institute Genomics Platform"/>
            <consortium name="The Broad Institute Genome Sequencing Center for Infectious Disease"/>
            <person name="Wu L."/>
            <person name="Ma J."/>
        </authorList>
    </citation>
    <scope>NUCLEOTIDE SEQUENCE [LARGE SCALE GENOMIC DNA]</scope>
    <source>
        <strain evidence="2 3">JCM 4788</strain>
    </source>
</reference>
<proteinExistence type="predicted"/>
<dbReference type="Pfam" id="PF22659">
    <property type="entry name" value="YycE-like_C"/>
    <property type="match status" value="1"/>
</dbReference>
<sequence length="147" mass="15859">MTHSWPEHLAVGAVRFARPTANYEAILAFYGDDLGLPVLASFRGHAGYDGVVFGLPGTPVQMEITQHGAPPRIPAPDPENQLVLYLRGTGAQDAAARRLEERGHRPVEAANPYWTEHGAVLFEDPDGWVVVLAPWVFGEEPAPAVGA</sequence>
<comment type="caution">
    <text evidence="2">The sequence shown here is derived from an EMBL/GenBank/DDBJ whole genome shotgun (WGS) entry which is preliminary data.</text>
</comment>
<dbReference type="InterPro" id="IPR029068">
    <property type="entry name" value="Glyas_Bleomycin-R_OHBP_Dase"/>
</dbReference>
<dbReference type="PROSITE" id="PS51819">
    <property type="entry name" value="VOC"/>
    <property type="match status" value="1"/>
</dbReference>
<evidence type="ECO:0000313" key="2">
    <source>
        <dbReference type="EMBL" id="GAA0424346.1"/>
    </source>
</evidence>
<dbReference type="InterPro" id="IPR058997">
    <property type="entry name" value="YycE-like_C"/>
</dbReference>
<dbReference type="SUPFAM" id="SSF54593">
    <property type="entry name" value="Glyoxalase/Bleomycin resistance protein/Dihydroxybiphenyl dioxygenase"/>
    <property type="match status" value="1"/>
</dbReference>
<dbReference type="RefSeq" id="WP_344029082.1">
    <property type="nucleotide sequence ID" value="NZ_BAAABX010000056.1"/>
</dbReference>
<evidence type="ECO:0000313" key="3">
    <source>
        <dbReference type="Proteomes" id="UP001500879"/>
    </source>
</evidence>
<dbReference type="CDD" id="cd06587">
    <property type="entry name" value="VOC"/>
    <property type="match status" value="1"/>
</dbReference>
<organism evidence="2 3">
    <name type="scientific">Streptomyces luteireticuli</name>
    <dbReference type="NCBI Taxonomy" id="173858"/>
    <lineage>
        <taxon>Bacteria</taxon>
        <taxon>Bacillati</taxon>
        <taxon>Actinomycetota</taxon>
        <taxon>Actinomycetes</taxon>
        <taxon>Kitasatosporales</taxon>
        <taxon>Streptomycetaceae</taxon>
        <taxon>Streptomyces</taxon>
    </lineage>
</organism>
<dbReference type="Pfam" id="PF22658">
    <property type="entry name" value="YycE-like_N"/>
    <property type="match status" value="1"/>
</dbReference>
<dbReference type="Gene3D" id="3.10.180.10">
    <property type="entry name" value="2,3-Dihydroxybiphenyl 1,2-Dioxygenase, domain 1"/>
    <property type="match status" value="1"/>
</dbReference>
<dbReference type="Proteomes" id="UP001500879">
    <property type="component" value="Unassembled WGS sequence"/>
</dbReference>